<evidence type="ECO:0000256" key="2">
    <source>
        <dbReference type="ARBA" id="ARBA00011662"/>
    </source>
</evidence>
<evidence type="ECO:0000256" key="3">
    <source>
        <dbReference type="ARBA" id="ARBA00022737"/>
    </source>
</evidence>
<gene>
    <name evidence="8" type="primary">LOC102975728</name>
</gene>
<organism evidence="7 8">
    <name type="scientific">Physeter macrocephalus</name>
    <name type="common">Sperm whale</name>
    <name type="synonym">Physeter catodon</name>
    <dbReference type="NCBI Taxonomy" id="9755"/>
    <lineage>
        <taxon>Eukaryota</taxon>
        <taxon>Metazoa</taxon>
        <taxon>Chordata</taxon>
        <taxon>Craniata</taxon>
        <taxon>Vertebrata</taxon>
        <taxon>Euteleostomi</taxon>
        <taxon>Mammalia</taxon>
        <taxon>Eutheria</taxon>
        <taxon>Laurasiatheria</taxon>
        <taxon>Artiodactyla</taxon>
        <taxon>Whippomorpha</taxon>
        <taxon>Cetacea</taxon>
        <taxon>Odontoceti</taxon>
        <taxon>Physeteridae</taxon>
        <taxon>Physeter</taxon>
    </lineage>
</organism>
<evidence type="ECO:0000256" key="4">
    <source>
        <dbReference type="ARBA" id="ARBA00022744"/>
    </source>
</evidence>
<dbReference type="Proteomes" id="UP000248484">
    <property type="component" value="Chromosome 8"/>
</dbReference>
<dbReference type="GeneID" id="102975728"/>
<proteinExistence type="inferred from homology"/>
<dbReference type="GO" id="GO:0005882">
    <property type="term" value="C:intermediate filament"/>
    <property type="evidence" value="ECO:0007669"/>
    <property type="project" value="UniProtKB-KW"/>
</dbReference>
<evidence type="ECO:0000256" key="1">
    <source>
        <dbReference type="ARBA" id="ARBA00003327"/>
    </source>
</evidence>
<keyword evidence="4" id="KW-0416">Keratin</keyword>
<evidence type="ECO:0000256" key="6">
    <source>
        <dbReference type="SAM" id="SignalP"/>
    </source>
</evidence>
<dbReference type="RefSeq" id="XP_007126538.1">
    <property type="nucleotide sequence ID" value="XM_007126476.1"/>
</dbReference>
<dbReference type="Pfam" id="PF11759">
    <property type="entry name" value="KRTAP"/>
    <property type="match status" value="1"/>
</dbReference>
<keyword evidence="3" id="KW-0677">Repeat</keyword>
<comment type="similarity">
    <text evidence="5">Belongs to the KRTAP type 19 family.</text>
</comment>
<feature type="chain" id="PRO_5015878413" evidence="6">
    <location>
        <begin position="19"/>
        <end position="137"/>
    </location>
</feature>
<dbReference type="InterPro" id="IPR021743">
    <property type="entry name" value="KRTAP_type8/19/20/21/22"/>
</dbReference>
<reference evidence="8" key="1">
    <citation type="submission" date="2025-08" db="UniProtKB">
        <authorList>
            <consortium name="RefSeq"/>
        </authorList>
    </citation>
    <scope>IDENTIFICATION</scope>
    <source>
        <tissue evidence="8">Muscle</tissue>
    </source>
</reference>
<dbReference type="PANTHER" id="PTHR38140:SF5">
    <property type="entry name" value="KERATIN-ASSOCIATED PROTEIN 19-4-RELATED"/>
    <property type="match status" value="1"/>
</dbReference>
<keyword evidence="6" id="KW-0732">Signal</keyword>
<dbReference type="InParanoid" id="A0A2Y9FNI8"/>
<evidence type="ECO:0000313" key="7">
    <source>
        <dbReference type="Proteomes" id="UP000248484"/>
    </source>
</evidence>
<comment type="subunit">
    <text evidence="2">Interacts with hair keratins.</text>
</comment>
<evidence type="ECO:0000313" key="8">
    <source>
        <dbReference type="RefSeq" id="XP_007126538.1"/>
    </source>
</evidence>
<keyword evidence="7" id="KW-1185">Reference proteome</keyword>
<comment type="function">
    <text evidence="1">In the hair cortex, hair keratin intermediate filaments are embedded in an interfilamentous matrix, consisting of hair keratin-associated proteins (KRTAP), which are essential for the formation of a rigid and resistant hair shaft through their extensive disulfide bond cross-linking with abundant cysteine residues of hair keratins. The matrix proteins include the high-sulfur and high-glycine-tyrosine keratins.</text>
</comment>
<dbReference type="PANTHER" id="PTHR38140">
    <property type="entry name" value="KERATIN-ASSOCIATED PROTEIN 19-3-RELATED"/>
    <property type="match status" value="1"/>
</dbReference>
<protein>
    <submittedName>
        <fullName evidence="8">Cuticle protein 64-like</fullName>
    </submittedName>
</protein>
<dbReference type="InterPro" id="IPR051528">
    <property type="entry name" value="KRTAP_type_19"/>
</dbReference>
<accession>A0A2Y9FNI8</accession>
<dbReference type="KEGG" id="pcad:102975728"/>
<sequence>MAVWAMALMAWAMDVAMAMAMAVAMVATDTSSTARVTMEDIAPLAFTEKPCIQPHTHSHKADLQYQDRLTTPDTMSYYGNYCRGLGYSCGDFGGLGYGYGCGYDSFRRLGYGCGYGGYGYGCYHPRYYRRYWCSGFY</sequence>
<dbReference type="GO" id="GO:0005829">
    <property type="term" value="C:cytosol"/>
    <property type="evidence" value="ECO:0007669"/>
    <property type="project" value="UniProtKB-ARBA"/>
</dbReference>
<dbReference type="AlphaFoldDB" id="A0A2Y9FNI8"/>
<name>A0A2Y9FNI8_PHYMC</name>
<evidence type="ECO:0000256" key="5">
    <source>
        <dbReference type="ARBA" id="ARBA00038294"/>
    </source>
</evidence>
<feature type="signal peptide" evidence="6">
    <location>
        <begin position="1"/>
        <end position="18"/>
    </location>
</feature>